<dbReference type="EMBL" id="WBSL01000001">
    <property type="protein sequence ID" value="MPY66183.1"/>
    <property type="molecule type" value="Genomic_DNA"/>
</dbReference>
<dbReference type="Pfam" id="PF00497">
    <property type="entry name" value="SBP_bac_3"/>
    <property type="match status" value="1"/>
</dbReference>
<sequence>MRPRSVLIAAALLAALPAAAQARSLAAVKTSGILKLATSADFEPFNFLQGGKPTGFEVELGEAVARKLGLRAEWVIRPFDGLLRDLAARPGEIDVVIASHAITSTRLQTVDFSTPHYCTGGVILTRRGGPLTSKALAGKTLGAEAGSTYFGFLRKLPFGKSVQVYPSSQAAIQAAATAKVDAVVTDRFAALGALKTYSKANLVMGDTLWKEQVGLALAKGNSELRLAVNGALKGLMQDGTYAQLSQKYFGQDVRC</sequence>
<evidence type="ECO:0000256" key="2">
    <source>
        <dbReference type="SAM" id="SignalP"/>
    </source>
</evidence>
<evidence type="ECO:0000313" key="4">
    <source>
        <dbReference type="EMBL" id="MPY66183.1"/>
    </source>
</evidence>
<keyword evidence="1 2" id="KW-0732">Signal</keyword>
<evidence type="ECO:0000259" key="3">
    <source>
        <dbReference type="SMART" id="SM00062"/>
    </source>
</evidence>
<protein>
    <submittedName>
        <fullName evidence="4">Amino acid ABC transporter substrate-binding protein</fullName>
    </submittedName>
</protein>
<dbReference type="PANTHER" id="PTHR35936">
    <property type="entry name" value="MEMBRANE-BOUND LYTIC MUREIN TRANSGLYCOSYLASE F"/>
    <property type="match status" value="1"/>
</dbReference>
<evidence type="ECO:0000256" key="1">
    <source>
        <dbReference type="ARBA" id="ARBA00022729"/>
    </source>
</evidence>
<gene>
    <name evidence="4" type="ORF">F8S09_05650</name>
</gene>
<accession>A0A7X1NV12</accession>
<dbReference type="AlphaFoldDB" id="A0A7X1NV12"/>
<dbReference type="SUPFAM" id="SSF53850">
    <property type="entry name" value="Periplasmic binding protein-like II"/>
    <property type="match status" value="1"/>
</dbReference>
<dbReference type="CDD" id="cd13530">
    <property type="entry name" value="PBP2_peptides_like"/>
    <property type="match status" value="1"/>
</dbReference>
<dbReference type="SMART" id="SM00062">
    <property type="entry name" value="PBPb"/>
    <property type="match status" value="1"/>
</dbReference>
<organism evidence="4 5">
    <name type="scientific">Deinococcus terrestris</name>
    <dbReference type="NCBI Taxonomy" id="2651870"/>
    <lineage>
        <taxon>Bacteria</taxon>
        <taxon>Thermotogati</taxon>
        <taxon>Deinococcota</taxon>
        <taxon>Deinococci</taxon>
        <taxon>Deinococcales</taxon>
        <taxon>Deinococcaceae</taxon>
        <taxon>Deinococcus</taxon>
    </lineage>
</organism>
<feature type="signal peptide" evidence="2">
    <location>
        <begin position="1"/>
        <end position="22"/>
    </location>
</feature>
<evidence type="ECO:0000313" key="5">
    <source>
        <dbReference type="Proteomes" id="UP000484842"/>
    </source>
</evidence>
<dbReference type="PANTHER" id="PTHR35936:SF19">
    <property type="entry name" value="AMINO-ACID-BINDING PROTEIN YXEM-RELATED"/>
    <property type="match status" value="1"/>
</dbReference>
<proteinExistence type="predicted"/>
<name>A0A7X1NV12_9DEIO</name>
<feature type="domain" description="Solute-binding protein family 3/N-terminal" evidence="3">
    <location>
        <begin position="33"/>
        <end position="252"/>
    </location>
</feature>
<dbReference type="InterPro" id="IPR001638">
    <property type="entry name" value="Solute-binding_3/MltF_N"/>
</dbReference>
<keyword evidence="5" id="KW-1185">Reference proteome</keyword>
<dbReference type="Gene3D" id="3.40.190.10">
    <property type="entry name" value="Periplasmic binding protein-like II"/>
    <property type="match status" value="2"/>
</dbReference>
<comment type="caution">
    <text evidence="4">The sequence shown here is derived from an EMBL/GenBank/DDBJ whole genome shotgun (WGS) entry which is preliminary data.</text>
</comment>
<reference evidence="4 5" key="1">
    <citation type="submission" date="2019-10" db="EMBL/GenBank/DDBJ databases">
        <title>Deinococcus sp. isolated from soil.</title>
        <authorList>
            <person name="Li Y."/>
            <person name="Wang J."/>
        </authorList>
    </citation>
    <scope>NUCLEOTIDE SEQUENCE [LARGE SCALE GENOMIC DNA]</scope>
    <source>
        <strain evidence="4 5">SDU3-2</strain>
    </source>
</reference>
<feature type="chain" id="PRO_5031363636" evidence="2">
    <location>
        <begin position="23"/>
        <end position="255"/>
    </location>
</feature>
<dbReference type="RefSeq" id="WP_152869623.1">
    <property type="nucleotide sequence ID" value="NZ_WBSL01000001.1"/>
</dbReference>
<dbReference type="Proteomes" id="UP000484842">
    <property type="component" value="Unassembled WGS sequence"/>
</dbReference>